<keyword evidence="4" id="KW-0256">Endoplasmic reticulum</keyword>
<dbReference type="PANTHER" id="PTHR47084:SF1">
    <property type="entry name" value="SERINE PALMITOYLTRANSFERASE SMALL SUBUNIT A"/>
    <property type="match status" value="1"/>
</dbReference>
<dbReference type="GO" id="GO:0046513">
    <property type="term" value="P:ceramide biosynthetic process"/>
    <property type="evidence" value="ECO:0007669"/>
    <property type="project" value="TreeGrafter"/>
</dbReference>
<evidence type="ECO:0000256" key="8">
    <source>
        <dbReference type="ARBA" id="ARBA00038370"/>
    </source>
</evidence>
<comment type="subcellular location">
    <subcellularLocation>
        <location evidence="1">Endoplasmic reticulum membrane</location>
        <topology evidence="1">Multi-pass membrane protein</topology>
    </subcellularLocation>
</comment>
<sequence>MTGMSSVGRYLSKKVYQYELQTALYMLEPWEKILFNSLALCLLCLSIATVYHFTPTMFTAQAI</sequence>
<evidence type="ECO:0000313" key="11">
    <source>
        <dbReference type="Proteomes" id="UP000469890"/>
    </source>
</evidence>
<evidence type="ECO:0000256" key="9">
    <source>
        <dbReference type="SAM" id="Phobius"/>
    </source>
</evidence>
<gene>
    <name evidence="10" type="ORF">FB192DRAFT_1379204</name>
</gene>
<dbReference type="Proteomes" id="UP000469890">
    <property type="component" value="Unassembled WGS sequence"/>
</dbReference>
<evidence type="ECO:0000256" key="7">
    <source>
        <dbReference type="ARBA" id="ARBA00023136"/>
    </source>
</evidence>
<reference evidence="10 11" key="1">
    <citation type="submission" date="2019-09" db="EMBL/GenBank/DDBJ databases">
        <authorList>
            <consortium name="DOE Joint Genome Institute"/>
            <person name="Mondo S.J."/>
            <person name="Navarro-Mendoza M.I."/>
            <person name="Perez-Arques C."/>
            <person name="Panchal S."/>
            <person name="Nicolas F.E."/>
            <person name="Ganguly P."/>
            <person name="Pangilinan J."/>
            <person name="Grigoriev I."/>
            <person name="Heitman J."/>
            <person name="Sanya K."/>
            <person name="Garre V."/>
        </authorList>
    </citation>
    <scope>NUCLEOTIDE SEQUENCE [LARGE SCALE GENOMIC DNA]</scope>
    <source>
        <strain evidence="10 11">MU402</strain>
    </source>
</reference>
<keyword evidence="10" id="KW-0808">Transferase</keyword>
<keyword evidence="6" id="KW-0443">Lipid metabolism</keyword>
<dbReference type="EMBL" id="JAAECE010000004">
    <property type="protein sequence ID" value="KAF1802664.1"/>
    <property type="molecule type" value="Genomic_DNA"/>
</dbReference>
<dbReference type="GO" id="GO:0017059">
    <property type="term" value="C:serine palmitoyltransferase complex"/>
    <property type="evidence" value="ECO:0007669"/>
    <property type="project" value="TreeGrafter"/>
</dbReference>
<comment type="caution">
    <text evidence="10">The sequence shown here is derived from an EMBL/GenBank/DDBJ whole genome shotgun (WGS) entry which is preliminary data.</text>
</comment>
<keyword evidence="3 9" id="KW-0812">Transmembrane</keyword>
<evidence type="ECO:0000256" key="3">
    <source>
        <dbReference type="ARBA" id="ARBA00022692"/>
    </source>
</evidence>
<evidence type="ECO:0000313" key="10">
    <source>
        <dbReference type="EMBL" id="KAF1802664.1"/>
    </source>
</evidence>
<dbReference type="Pfam" id="PF11779">
    <property type="entry name" value="SPT_ssu-like"/>
    <property type="match status" value="1"/>
</dbReference>
<proteinExistence type="inferred from homology"/>
<dbReference type="InterPro" id="IPR051900">
    <property type="entry name" value="SPT_small_subunit"/>
</dbReference>
<accession>A0A8H4BHY8</accession>
<name>A0A8H4BHY8_MUCCL</name>
<evidence type="ECO:0000256" key="1">
    <source>
        <dbReference type="ARBA" id="ARBA00004477"/>
    </source>
</evidence>
<keyword evidence="5 9" id="KW-1133">Transmembrane helix</keyword>
<protein>
    <submittedName>
        <fullName evidence="10">Small subunit of serine palmitoyltransferase-like protein</fullName>
    </submittedName>
</protein>
<comment type="pathway">
    <text evidence="2">Lipid metabolism.</text>
</comment>
<feature type="transmembrane region" description="Helical" evidence="9">
    <location>
        <begin position="33"/>
        <end position="53"/>
    </location>
</feature>
<dbReference type="GO" id="GO:0005789">
    <property type="term" value="C:endoplasmic reticulum membrane"/>
    <property type="evidence" value="ECO:0007669"/>
    <property type="project" value="UniProtKB-SubCell"/>
</dbReference>
<evidence type="ECO:0000256" key="6">
    <source>
        <dbReference type="ARBA" id="ARBA00023098"/>
    </source>
</evidence>
<organism evidence="10 11">
    <name type="scientific">Mucor circinelloides f. lusitanicus</name>
    <name type="common">Mucor racemosus var. lusitanicus</name>
    <dbReference type="NCBI Taxonomy" id="29924"/>
    <lineage>
        <taxon>Eukaryota</taxon>
        <taxon>Fungi</taxon>
        <taxon>Fungi incertae sedis</taxon>
        <taxon>Mucoromycota</taxon>
        <taxon>Mucoromycotina</taxon>
        <taxon>Mucoromycetes</taxon>
        <taxon>Mucorales</taxon>
        <taxon>Mucorineae</taxon>
        <taxon>Mucoraceae</taxon>
        <taxon>Mucor</taxon>
    </lineage>
</organism>
<dbReference type="AlphaFoldDB" id="A0A8H4BHY8"/>
<dbReference type="InterPro" id="IPR024512">
    <property type="entry name" value="Ser_palmitoyltrfase_ssu-like"/>
</dbReference>
<evidence type="ECO:0000256" key="5">
    <source>
        <dbReference type="ARBA" id="ARBA00022989"/>
    </source>
</evidence>
<dbReference type="GO" id="GO:0004758">
    <property type="term" value="F:serine C-palmitoyltransferase activity"/>
    <property type="evidence" value="ECO:0007669"/>
    <property type="project" value="TreeGrafter"/>
</dbReference>
<dbReference type="PANTHER" id="PTHR47084">
    <property type="entry name" value="SERINE PALMITOYLTRANSFERASE SMALL SUBUNIT A"/>
    <property type="match status" value="1"/>
</dbReference>
<evidence type="ECO:0000256" key="4">
    <source>
        <dbReference type="ARBA" id="ARBA00022824"/>
    </source>
</evidence>
<keyword evidence="7 9" id="KW-0472">Membrane</keyword>
<comment type="similarity">
    <text evidence="8">Belongs to the SPTSS family. SPTSSA subfamily.</text>
</comment>
<evidence type="ECO:0000256" key="2">
    <source>
        <dbReference type="ARBA" id="ARBA00005189"/>
    </source>
</evidence>